<keyword evidence="2" id="KW-1185">Reference proteome</keyword>
<evidence type="ECO:0000313" key="2">
    <source>
        <dbReference type="Proteomes" id="UP000708208"/>
    </source>
</evidence>
<dbReference type="EMBL" id="CAJVCH010016535">
    <property type="protein sequence ID" value="CAG7681513.1"/>
    <property type="molecule type" value="Genomic_DNA"/>
</dbReference>
<accession>A0A8J2NSP6</accession>
<evidence type="ECO:0000313" key="1">
    <source>
        <dbReference type="EMBL" id="CAG7681513.1"/>
    </source>
</evidence>
<dbReference type="Proteomes" id="UP000708208">
    <property type="component" value="Unassembled WGS sequence"/>
</dbReference>
<name>A0A8J2NSP6_9HEXA</name>
<feature type="non-terminal residue" evidence="1">
    <location>
        <position position="1"/>
    </location>
</feature>
<organism evidence="1 2">
    <name type="scientific">Allacma fusca</name>
    <dbReference type="NCBI Taxonomy" id="39272"/>
    <lineage>
        <taxon>Eukaryota</taxon>
        <taxon>Metazoa</taxon>
        <taxon>Ecdysozoa</taxon>
        <taxon>Arthropoda</taxon>
        <taxon>Hexapoda</taxon>
        <taxon>Collembola</taxon>
        <taxon>Symphypleona</taxon>
        <taxon>Sminthuridae</taxon>
        <taxon>Allacma</taxon>
    </lineage>
</organism>
<sequence length="38" mass="4694">LQSFVNSLQDENHNRKSIFKEIRETISDFCRGRLYHRR</sequence>
<dbReference type="AlphaFoldDB" id="A0A8J2NSP6"/>
<comment type="caution">
    <text evidence="1">The sequence shown here is derived from an EMBL/GenBank/DDBJ whole genome shotgun (WGS) entry which is preliminary data.</text>
</comment>
<reference evidence="1" key="1">
    <citation type="submission" date="2021-06" db="EMBL/GenBank/DDBJ databases">
        <authorList>
            <person name="Hodson N. C."/>
            <person name="Mongue J. A."/>
            <person name="Jaron S. K."/>
        </authorList>
    </citation>
    <scope>NUCLEOTIDE SEQUENCE</scope>
</reference>
<protein>
    <submittedName>
        <fullName evidence="1">Uncharacterized protein</fullName>
    </submittedName>
</protein>
<gene>
    <name evidence="1" type="ORF">AFUS01_LOCUS2829</name>
</gene>
<proteinExistence type="predicted"/>